<dbReference type="Proteomes" id="UP000027190">
    <property type="component" value="Unassembled WGS sequence"/>
</dbReference>
<dbReference type="RefSeq" id="WP_034741149.1">
    <property type="nucleotide sequence ID" value="NZ_AWFG01000041.1"/>
</dbReference>
<comment type="caution">
    <text evidence="1">The sequence shown here is derived from an EMBL/GenBank/DDBJ whole genome shotgun (WGS) entry which is preliminary data.</text>
</comment>
<protein>
    <submittedName>
        <fullName evidence="1">Uncharacterized protein</fullName>
    </submittedName>
</protein>
<gene>
    <name evidence="1" type="ORF">HY30_06000</name>
</gene>
<dbReference type="EMBL" id="AWFG01000041">
    <property type="protein sequence ID" value="KCZ56665.1"/>
    <property type="molecule type" value="Genomic_DNA"/>
</dbReference>
<dbReference type="STRING" id="1280947.HY30_06000"/>
<dbReference type="AlphaFoldDB" id="A0A062UKQ5"/>
<name>A0A062UKQ5_9PROT</name>
<reference evidence="1 2" key="1">
    <citation type="journal article" date="2014" name="Antonie Van Leeuwenhoek">
        <title>Hyphomonas beringensis sp. nov. and Hyphomonas chukchiensis sp. nov., isolated from surface seawater of the Bering Sea and Chukchi Sea.</title>
        <authorList>
            <person name="Li C."/>
            <person name="Lai Q."/>
            <person name="Li G."/>
            <person name="Dong C."/>
            <person name="Wang J."/>
            <person name="Liao Y."/>
            <person name="Shao Z."/>
        </authorList>
    </citation>
    <scope>NUCLEOTIDE SEQUENCE [LARGE SCALE GENOMIC DNA]</scope>
    <source>
        <strain evidence="1 2">BH-BN04-4</strain>
    </source>
</reference>
<accession>A0A062UKQ5</accession>
<organism evidence="1 2">
    <name type="scientific">Hyphomonas chukchiensis</name>
    <dbReference type="NCBI Taxonomy" id="1280947"/>
    <lineage>
        <taxon>Bacteria</taxon>
        <taxon>Pseudomonadati</taxon>
        <taxon>Pseudomonadota</taxon>
        <taxon>Alphaproteobacteria</taxon>
        <taxon>Hyphomonadales</taxon>
        <taxon>Hyphomonadaceae</taxon>
        <taxon>Hyphomonas</taxon>
    </lineage>
</organism>
<evidence type="ECO:0000313" key="2">
    <source>
        <dbReference type="Proteomes" id="UP000027190"/>
    </source>
</evidence>
<evidence type="ECO:0000313" key="1">
    <source>
        <dbReference type="EMBL" id="KCZ56665.1"/>
    </source>
</evidence>
<proteinExistence type="predicted"/>
<keyword evidence="2" id="KW-1185">Reference proteome</keyword>
<sequence length="153" mass="17027">MAETFLLTPVKRAEYVRVTALSAFFADKQHNVPRYRTTFKSSPEGFEGLARSVAELVTRNLRGLGRISDQRWQRIARAQFAFLDQDLVDDAAEVPTFVEAFQAGDYQRAAGVICPWLEDRGYCISNGNTGGTLPRQGPLDQGPPILIRPLDIA</sequence>